<evidence type="ECO:0000313" key="3">
    <source>
        <dbReference type="EMBL" id="MBO7747368.1"/>
    </source>
</evidence>
<evidence type="ECO:0000313" key="4">
    <source>
        <dbReference type="Proteomes" id="UP000670947"/>
    </source>
</evidence>
<feature type="domain" description="PBSX phage terminase small subunit-like N-terminal" evidence="2">
    <location>
        <begin position="2"/>
        <end position="43"/>
    </location>
</feature>
<proteinExistence type="predicted"/>
<name>A0ABS3WGF3_9BACL</name>
<evidence type="ECO:0000256" key="1">
    <source>
        <dbReference type="SAM" id="MobiDB-lite"/>
    </source>
</evidence>
<dbReference type="NCBIfam" id="NF040601">
    <property type="entry name" value="TerS_not_xtmA"/>
    <property type="match status" value="1"/>
</dbReference>
<accession>A0ABS3WGF3</accession>
<dbReference type="InterPro" id="IPR018925">
    <property type="entry name" value="XtmA-like_N"/>
</dbReference>
<dbReference type="Proteomes" id="UP000670947">
    <property type="component" value="Unassembled WGS sequence"/>
</dbReference>
<comment type="caution">
    <text evidence="3">The sequence shown here is derived from an EMBL/GenBank/DDBJ whole genome shotgun (WGS) entry which is preliminary data.</text>
</comment>
<dbReference type="EMBL" id="JAGGDJ010000032">
    <property type="protein sequence ID" value="MBO7747368.1"/>
    <property type="molecule type" value="Genomic_DNA"/>
</dbReference>
<dbReference type="Pfam" id="PF10668">
    <property type="entry name" value="Phage_terminase"/>
    <property type="match status" value="1"/>
</dbReference>
<protein>
    <recommendedName>
        <fullName evidence="2">PBSX phage terminase small subunit-like N-terminal domain-containing protein</fullName>
    </recommendedName>
</protein>
<feature type="region of interest" description="Disordered" evidence="1">
    <location>
        <begin position="38"/>
        <end position="76"/>
    </location>
</feature>
<organism evidence="3 4">
    <name type="scientific">Paenibacillus artemisiicola</name>
    <dbReference type="NCBI Taxonomy" id="1172618"/>
    <lineage>
        <taxon>Bacteria</taxon>
        <taxon>Bacillati</taxon>
        <taxon>Bacillota</taxon>
        <taxon>Bacilli</taxon>
        <taxon>Bacillales</taxon>
        <taxon>Paenibacillaceae</taxon>
        <taxon>Paenibacillus</taxon>
    </lineage>
</organism>
<evidence type="ECO:0000259" key="2">
    <source>
        <dbReference type="Pfam" id="PF10668"/>
    </source>
</evidence>
<reference evidence="3 4" key="1">
    <citation type="submission" date="2021-03" db="EMBL/GenBank/DDBJ databases">
        <title>Paenibacillus artemisicola MWE-103 whole genome sequence.</title>
        <authorList>
            <person name="Ham Y.J."/>
        </authorList>
    </citation>
    <scope>NUCLEOTIDE SEQUENCE [LARGE SCALE GENOMIC DNA]</scope>
    <source>
        <strain evidence="3 4">MWE-103</strain>
    </source>
</reference>
<sequence length="242" mass="27536">MRKKALKLWLDSNRTLKPSAIASALGISNEQVRKWKSVDRWENLPQGPRKRGGQKGNQNAKGNRGGPGGPLRNEKAVKHGDYATIWDDTLENLERELFFEVDTNPVGQLNNEIRFLDLRIRRALQLRAKALEGWGGDTVQTTSQIVRNKKHGEMPEFDAEGSLTMVPVLEPILAEVERKAKKHPVLERVLSIEEAITRMQDKKAKLIDMKFKLSAKALAEEEAALRIKKQQLEIKNMEEQAW</sequence>
<gene>
    <name evidence="3" type="ORF">I8J29_24590</name>
</gene>
<keyword evidence="4" id="KW-1185">Reference proteome</keyword>